<comment type="catalytic activity">
    <reaction evidence="1">
        <text>D-mannose 6-phosphate = D-fructose 6-phosphate</text>
        <dbReference type="Rhea" id="RHEA:12356"/>
        <dbReference type="ChEBI" id="CHEBI:58735"/>
        <dbReference type="ChEBI" id="CHEBI:61527"/>
        <dbReference type="EC" id="5.3.1.8"/>
    </reaction>
</comment>
<keyword evidence="7 12" id="KW-0479">Metal-binding</keyword>
<dbReference type="SUPFAM" id="SSF51182">
    <property type="entry name" value="RmlC-like cupins"/>
    <property type="match status" value="1"/>
</dbReference>
<dbReference type="PANTHER" id="PTHR10309">
    <property type="entry name" value="MANNOSE-6-PHOSPHATE ISOMERASE"/>
    <property type="match status" value="1"/>
</dbReference>
<dbReference type="GO" id="GO:0005975">
    <property type="term" value="P:carbohydrate metabolic process"/>
    <property type="evidence" value="ECO:0007669"/>
    <property type="project" value="InterPro"/>
</dbReference>
<evidence type="ECO:0000256" key="9">
    <source>
        <dbReference type="ARBA" id="ARBA00023235"/>
    </source>
</evidence>
<dbReference type="GO" id="GO:0008270">
    <property type="term" value="F:zinc ion binding"/>
    <property type="evidence" value="ECO:0007669"/>
    <property type="project" value="InterPro"/>
</dbReference>
<feature type="binding site" evidence="12">
    <location>
        <position position="110"/>
    </location>
    <ligand>
        <name>Zn(2+)</name>
        <dbReference type="ChEBI" id="CHEBI:29105"/>
    </ligand>
</feature>
<feature type="binding site" evidence="12">
    <location>
        <position position="108"/>
    </location>
    <ligand>
        <name>Zn(2+)</name>
        <dbReference type="ChEBI" id="CHEBI:29105"/>
    </ligand>
</feature>
<evidence type="ECO:0000256" key="3">
    <source>
        <dbReference type="ARBA" id="ARBA00004666"/>
    </source>
</evidence>
<comment type="cofactor">
    <cofactor evidence="12">
        <name>Zn(2+)</name>
        <dbReference type="ChEBI" id="CHEBI:29105"/>
    </cofactor>
    <text evidence="12">Binds 1 zinc ion per subunit.</text>
</comment>
<keyword evidence="15" id="KW-1185">Reference proteome</keyword>
<sequence length="408" mass="45414">MTDSFIQLKCSCNNYPWGKKGHESLAAKYCAQTPGTDFRIEDNVEYAEMWMGTYPTTPSFVLSSGEKLQDVLNANKEKLIGRKVLSKYGSDLPFLPKILSIAKALPLQLHPNKDIASELHKKDSDKFADANHKPEIAVALSDFELFVGFKPLEEIHSLFEFGFLQRFLPSGEKGSKFDDETLQFICGALLRARGDVVREVVQEFQTQPKEKLGQHAYLLDLFPRIQDQYTVEDNGILVALFCMNYMKLKAGEAVYVPQDSIHAYLSGDIIECMARSDNVLNTGFCPQADRDSLDVFLKALTFEPHNANKAILPSKDSDKGSGKTVVYAPPAEEFNVLATALTDGEEETIKEIHGPSIMVVTKGSGSMNTPSHNLNLKEGYVFFVGQGVESRLKADPKGELVVYRAYCE</sequence>
<comment type="function">
    <text evidence="2">Involved in the synthesis of the GDP-mannose and dolichol-phosphate-mannose required for a number of critical mannosyl transfer reactions.</text>
</comment>
<dbReference type="OrthoDB" id="6605218at2759"/>
<evidence type="ECO:0000256" key="5">
    <source>
        <dbReference type="ARBA" id="ARBA00011956"/>
    </source>
</evidence>
<feature type="binding site" evidence="12">
    <location>
        <position position="135"/>
    </location>
    <ligand>
        <name>Zn(2+)</name>
        <dbReference type="ChEBI" id="CHEBI:29105"/>
    </ligand>
</feature>
<evidence type="ECO:0000256" key="6">
    <source>
        <dbReference type="ARBA" id="ARBA00018236"/>
    </source>
</evidence>
<dbReference type="FunFam" id="2.60.120.10:FF:000044">
    <property type="entry name" value="Mannose-6-phosphate isomerase"/>
    <property type="match status" value="1"/>
</dbReference>
<evidence type="ECO:0000256" key="10">
    <source>
        <dbReference type="ARBA" id="ARBA00029741"/>
    </source>
</evidence>
<dbReference type="NCBIfam" id="TIGR00218">
    <property type="entry name" value="manA"/>
    <property type="match status" value="1"/>
</dbReference>
<dbReference type="PIRSF" id="PIRSF001480">
    <property type="entry name" value="Mannose-6-phosphate_isomerase"/>
    <property type="match status" value="1"/>
</dbReference>
<feature type="domain" description="Phosphomannose isomerase type I catalytic" evidence="13">
    <location>
        <begin position="6"/>
        <end position="152"/>
    </location>
</feature>
<evidence type="ECO:0000256" key="7">
    <source>
        <dbReference type="ARBA" id="ARBA00022723"/>
    </source>
</evidence>
<dbReference type="GO" id="GO:0004476">
    <property type="term" value="F:mannose-6-phosphate isomerase activity"/>
    <property type="evidence" value="ECO:0007669"/>
    <property type="project" value="UniProtKB-EC"/>
</dbReference>
<dbReference type="CDD" id="cd07011">
    <property type="entry name" value="cupin_PMI_type_I_N"/>
    <property type="match status" value="1"/>
</dbReference>
<keyword evidence="9 14" id="KW-0413">Isomerase</keyword>
<evidence type="ECO:0000256" key="2">
    <source>
        <dbReference type="ARBA" id="ARBA00002564"/>
    </source>
</evidence>
<evidence type="ECO:0000256" key="11">
    <source>
        <dbReference type="ARBA" id="ARBA00030762"/>
    </source>
</evidence>
<dbReference type="Proteomes" id="UP000250266">
    <property type="component" value="Unassembled WGS sequence"/>
</dbReference>
<dbReference type="InterPro" id="IPR014710">
    <property type="entry name" value="RmlC-like_jellyroll"/>
</dbReference>
<dbReference type="Pfam" id="PF20511">
    <property type="entry name" value="PMI_typeI_cat"/>
    <property type="match status" value="1"/>
</dbReference>
<comment type="pathway">
    <text evidence="3">Nucleotide-sugar biosynthesis; GDP-alpha-D-mannose biosynthesis; alpha-D-mannose 1-phosphate from D-fructose 6-phosphate: step 1/2.</text>
</comment>
<dbReference type="InterPro" id="IPR046457">
    <property type="entry name" value="PMI_typeI_cat"/>
</dbReference>
<evidence type="ECO:0000256" key="12">
    <source>
        <dbReference type="PIRSR" id="PIRSR001480-2"/>
    </source>
</evidence>
<dbReference type="InterPro" id="IPR001250">
    <property type="entry name" value="Man6P_Isoase-1"/>
</dbReference>
<name>A0A8E2DX71_9PEZI</name>
<evidence type="ECO:0000259" key="13">
    <source>
        <dbReference type="Pfam" id="PF20511"/>
    </source>
</evidence>
<keyword evidence="8 12" id="KW-0862">Zinc</keyword>
<organism evidence="14 15">
    <name type="scientific">Lepidopterella palustris CBS 459.81</name>
    <dbReference type="NCBI Taxonomy" id="1314670"/>
    <lineage>
        <taxon>Eukaryota</taxon>
        <taxon>Fungi</taxon>
        <taxon>Dikarya</taxon>
        <taxon>Ascomycota</taxon>
        <taxon>Pezizomycotina</taxon>
        <taxon>Dothideomycetes</taxon>
        <taxon>Pleosporomycetidae</taxon>
        <taxon>Mytilinidiales</taxon>
        <taxon>Argynnaceae</taxon>
        <taxon>Lepidopterella</taxon>
    </lineage>
</organism>
<protein>
    <recommendedName>
        <fullName evidence="6">Mannose-6-phosphate isomerase</fullName>
        <ecNumber evidence="5">5.3.1.8</ecNumber>
    </recommendedName>
    <alternativeName>
        <fullName evidence="10">Phosphohexomutase</fullName>
    </alternativeName>
    <alternativeName>
        <fullName evidence="11">Phosphomannose isomerase</fullName>
    </alternativeName>
</protein>
<proteinExistence type="inferred from homology"/>
<dbReference type="GO" id="GO:0009298">
    <property type="term" value="P:GDP-mannose biosynthetic process"/>
    <property type="evidence" value="ECO:0007669"/>
    <property type="project" value="UniProtKB-UniPathway"/>
</dbReference>
<dbReference type="InterPro" id="IPR016305">
    <property type="entry name" value="Mannose-6-P_Isomerase"/>
</dbReference>
<dbReference type="EC" id="5.3.1.8" evidence="5"/>
<dbReference type="Gene3D" id="2.60.120.10">
    <property type="entry name" value="Jelly Rolls"/>
    <property type="match status" value="2"/>
</dbReference>
<dbReference type="GO" id="GO:0005829">
    <property type="term" value="C:cytosol"/>
    <property type="evidence" value="ECO:0007669"/>
    <property type="project" value="TreeGrafter"/>
</dbReference>
<accession>A0A8E2DX71</accession>
<gene>
    <name evidence="14" type="ORF">K432DRAFT_312784</name>
</gene>
<dbReference type="Gene3D" id="1.10.441.10">
    <property type="entry name" value="Phosphomannose Isomerase, domain 2"/>
    <property type="match status" value="1"/>
</dbReference>
<dbReference type="PRINTS" id="PR00714">
    <property type="entry name" value="MAN6PISMRASE"/>
</dbReference>
<dbReference type="EMBL" id="KV745775">
    <property type="protein sequence ID" value="OCK73441.1"/>
    <property type="molecule type" value="Genomic_DNA"/>
</dbReference>
<dbReference type="AlphaFoldDB" id="A0A8E2DX71"/>
<evidence type="ECO:0000256" key="8">
    <source>
        <dbReference type="ARBA" id="ARBA00022833"/>
    </source>
</evidence>
<dbReference type="UniPathway" id="UPA00126">
    <property type="reaction ID" value="UER00423"/>
</dbReference>
<dbReference type="PANTHER" id="PTHR10309:SF4">
    <property type="entry name" value="MANNOSE-6-PHOSPHATE ISOMERASE"/>
    <property type="match status" value="1"/>
</dbReference>
<evidence type="ECO:0000313" key="14">
    <source>
        <dbReference type="EMBL" id="OCK73441.1"/>
    </source>
</evidence>
<evidence type="ECO:0000256" key="4">
    <source>
        <dbReference type="ARBA" id="ARBA00010772"/>
    </source>
</evidence>
<evidence type="ECO:0000256" key="1">
    <source>
        <dbReference type="ARBA" id="ARBA00000757"/>
    </source>
</evidence>
<reference evidence="14 15" key="1">
    <citation type="journal article" date="2016" name="Nat. Commun.">
        <title>Ectomycorrhizal ecology is imprinted in the genome of the dominant symbiotic fungus Cenococcum geophilum.</title>
        <authorList>
            <consortium name="DOE Joint Genome Institute"/>
            <person name="Peter M."/>
            <person name="Kohler A."/>
            <person name="Ohm R.A."/>
            <person name="Kuo A."/>
            <person name="Krutzmann J."/>
            <person name="Morin E."/>
            <person name="Arend M."/>
            <person name="Barry K.W."/>
            <person name="Binder M."/>
            <person name="Choi C."/>
            <person name="Clum A."/>
            <person name="Copeland A."/>
            <person name="Grisel N."/>
            <person name="Haridas S."/>
            <person name="Kipfer T."/>
            <person name="LaButti K."/>
            <person name="Lindquist E."/>
            <person name="Lipzen A."/>
            <person name="Maire R."/>
            <person name="Meier B."/>
            <person name="Mihaltcheva S."/>
            <person name="Molinier V."/>
            <person name="Murat C."/>
            <person name="Poggeler S."/>
            <person name="Quandt C.A."/>
            <person name="Sperisen C."/>
            <person name="Tritt A."/>
            <person name="Tisserant E."/>
            <person name="Crous P.W."/>
            <person name="Henrissat B."/>
            <person name="Nehls U."/>
            <person name="Egli S."/>
            <person name="Spatafora J.W."/>
            <person name="Grigoriev I.V."/>
            <person name="Martin F.M."/>
        </authorList>
    </citation>
    <scope>NUCLEOTIDE SEQUENCE [LARGE SCALE GENOMIC DNA]</scope>
    <source>
        <strain evidence="14 15">CBS 459.81</strain>
    </source>
</reference>
<dbReference type="InterPro" id="IPR011051">
    <property type="entry name" value="RmlC_Cupin_sf"/>
</dbReference>
<feature type="binding site" evidence="12">
    <location>
        <position position="262"/>
    </location>
    <ligand>
        <name>Zn(2+)</name>
        <dbReference type="ChEBI" id="CHEBI:29105"/>
    </ligand>
</feature>
<comment type="similarity">
    <text evidence="4">Belongs to the mannose-6-phosphate isomerase type 1 family.</text>
</comment>
<evidence type="ECO:0000313" key="15">
    <source>
        <dbReference type="Proteomes" id="UP000250266"/>
    </source>
</evidence>